<gene>
    <name evidence="1" type="ORF">A4X03_0g5707</name>
</gene>
<dbReference type="Proteomes" id="UP000077671">
    <property type="component" value="Unassembled WGS sequence"/>
</dbReference>
<accession>A0A177V6N4</accession>
<comment type="caution">
    <text evidence="1">The sequence shown here is derived from an EMBL/GenBank/DDBJ whole genome shotgun (WGS) entry which is preliminary data.</text>
</comment>
<organism evidence="1 2">
    <name type="scientific">Tilletia caries</name>
    <name type="common">wheat bunt fungus</name>
    <dbReference type="NCBI Taxonomy" id="13290"/>
    <lineage>
        <taxon>Eukaryota</taxon>
        <taxon>Fungi</taxon>
        <taxon>Dikarya</taxon>
        <taxon>Basidiomycota</taxon>
        <taxon>Ustilaginomycotina</taxon>
        <taxon>Exobasidiomycetes</taxon>
        <taxon>Tilletiales</taxon>
        <taxon>Tilletiaceae</taxon>
        <taxon>Tilletia</taxon>
    </lineage>
</organism>
<protein>
    <submittedName>
        <fullName evidence="1">Uncharacterized protein</fullName>
    </submittedName>
</protein>
<dbReference type="EMBL" id="LWDD02000950">
    <property type="protein sequence ID" value="KAE8254505.1"/>
    <property type="molecule type" value="Genomic_DNA"/>
</dbReference>
<evidence type="ECO:0000313" key="2">
    <source>
        <dbReference type="Proteomes" id="UP000077671"/>
    </source>
</evidence>
<reference evidence="1" key="2">
    <citation type="journal article" date="2019" name="IMA Fungus">
        <title>Genome sequencing and comparison of five Tilletia species to identify candidate genes for the detection of regulated species infecting wheat.</title>
        <authorList>
            <person name="Nguyen H.D.T."/>
            <person name="Sultana T."/>
            <person name="Kesanakurti P."/>
            <person name="Hambleton S."/>
        </authorList>
    </citation>
    <scope>NUCLEOTIDE SEQUENCE</scope>
    <source>
        <strain evidence="1">DAOMC 238032</strain>
    </source>
</reference>
<dbReference type="AlphaFoldDB" id="A0A177V6N4"/>
<sequence length="82" mass="8811">MRASQALVVLIACTLVAGQPIKQDHLKQPAETVRDLKEIESADAAAVAAHFNGPSENFQMKPGSKPVKGFGFSHDGRGKPWQ</sequence>
<proteinExistence type="predicted"/>
<name>A0A177V6N4_9BASI</name>
<reference evidence="1" key="1">
    <citation type="submission" date="2016-04" db="EMBL/GenBank/DDBJ databases">
        <authorList>
            <person name="Nguyen H.D."/>
            <person name="Kesanakurti P."/>
            <person name="Cullis J."/>
            <person name="Levesque C.A."/>
            <person name="Hambleton S."/>
        </authorList>
    </citation>
    <scope>NUCLEOTIDE SEQUENCE</scope>
    <source>
        <strain evidence="1">DAOMC 238032</strain>
    </source>
</reference>
<evidence type="ECO:0000313" key="1">
    <source>
        <dbReference type="EMBL" id="KAE8254505.1"/>
    </source>
</evidence>